<feature type="domain" description="HTH luxR-type" evidence="2">
    <location>
        <begin position="23"/>
        <end position="80"/>
    </location>
</feature>
<protein>
    <recommendedName>
        <fullName evidence="2">HTH luxR-type domain-containing protein</fullName>
    </recommendedName>
</protein>
<dbReference type="SMART" id="SM00421">
    <property type="entry name" value="HTH_LUXR"/>
    <property type="match status" value="1"/>
</dbReference>
<proteinExistence type="predicted"/>
<sequence length="133" mass="14464">MQSPTAQYVVFAGWRCQYGKRNSGLPTLVQAQVAAGLAAGLTQKEIAKLRGVSPTSVRTTAEALYWHLGVYRAAAAVAIAMRRGWIAPLLIALIISGINPDTDTMRHRQPVRTRQQVSASRNVSRRDTGSVYA</sequence>
<name>A0ABX2BE55_9GAMM</name>
<dbReference type="RefSeq" id="WP_125747704.1">
    <property type="nucleotide sequence ID" value="NZ_CP034367.1"/>
</dbReference>
<evidence type="ECO:0000313" key="3">
    <source>
        <dbReference type="EMBL" id="NPT30870.1"/>
    </source>
</evidence>
<evidence type="ECO:0000313" key="4">
    <source>
        <dbReference type="Proteomes" id="UP001318401"/>
    </source>
</evidence>
<dbReference type="InterPro" id="IPR016032">
    <property type="entry name" value="Sig_transdc_resp-reg_C-effctor"/>
</dbReference>
<comment type="caution">
    <text evidence="3">The sequence shown here is derived from an EMBL/GenBank/DDBJ whole genome shotgun (WGS) entry which is preliminary data.</text>
</comment>
<gene>
    <name evidence="3" type="ORF">DDR56_09880</name>
</gene>
<feature type="region of interest" description="Disordered" evidence="1">
    <location>
        <begin position="104"/>
        <end position="133"/>
    </location>
</feature>
<keyword evidence="4" id="KW-1185">Reference proteome</keyword>
<feature type="compositionally biased region" description="Polar residues" evidence="1">
    <location>
        <begin position="112"/>
        <end position="122"/>
    </location>
</feature>
<dbReference type="EMBL" id="QDKN01000003">
    <property type="protein sequence ID" value="NPT30870.1"/>
    <property type="molecule type" value="Genomic_DNA"/>
</dbReference>
<dbReference type="SUPFAM" id="SSF46894">
    <property type="entry name" value="C-terminal effector domain of the bipartite response regulators"/>
    <property type="match status" value="1"/>
</dbReference>
<dbReference type="InterPro" id="IPR000792">
    <property type="entry name" value="Tscrpt_reg_LuxR_C"/>
</dbReference>
<evidence type="ECO:0000256" key="1">
    <source>
        <dbReference type="SAM" id="MobiDB-lite"/>
    </source>
</evidence>
<feature type="compositionally biased region" description="Basic and acidic residues" evidence="1">
    <location>
        <begin position="124"/>
        <end position="133"/>
    </location>
</feature>
<dbReference type="InterPro" id="IPR036388">
    <property type="entry name" value="WH-like_DNA-bd_sf"/>
</dbReference>
<reference evidence="3 4" key="1">
    <citation type="submission" date="2018-04" db="EMBL/GenBank/DDBJ databases">
        <authorList>
            <person name="Li G."/>
            <person name="Du W."/>
            <person name="Bai Y."/>
        </authorList>
    </citation>
    <scope>NUCLEOTIDE SEQUENCE [LARGE SCALE GENOMIC DNA]</scope>
    <source>
        <strain evidence="3 4">YYYZ-3</strain>
    </source>
</reference>
<evidence type="ECO:0000259" key="2">
    <source>
        <dbReference type="SMART" id="SM00421"/>
    </source>
</evidence>
<dbReference type="Gene3D" id="1.10.10.10">
    <property type="entry name" value="Winged helix-like DNA-binding domain superfamily/Winged helix DNA-binding domain"/>
    <property type="match status" value="1"/>
</dbReference>
<accession>A0ABX2BE55</accession>
<organism evidence="3 4">
    <name type="scientific">Vreelandella venusta</name>
    <dbReference type="NCBI Taxonomy" id="44935"/>
    <lineage>
        <taxon>Bacteria</taxon>
        <taxon>Pseudomonadati</taxon>
        <taxon>Pseudomonadota</taxon>
        <taxon>Gammaproteobacteria</taxon>
        <taxon>Oceanospirillales</taxon>
        <taxon>Halomonadaceae</taxon>
        <taxon>Vreelandella</taxon>
    </lineage>
</organism>
<dbReference type="Proteomes" id="UP001318401">
    <property type="component" value="Unassembled WGS sequence"/>
</dbReference>